<evidence type="ECO:0000313" key="8">
    <source>
        <dbReference type="EMBL" id="SNT48472.1"/>
    </source>
</evidence>
<feature type="transmembrane region" description="Helical" evidence="6">
    <location>
        <begin position="220"/>
        <end position="242"/>
    </location>
</feature>
<dbReference type="PANTHER" id="PTHR43124:SF3">
    <property type="entry name" value="CHLORAMPHENICOL EFFLUX PUMP RV0191"/>
    <property type="match status" value="1"/>
</dbReference>
<reference evidence="9" key="1">
    <citation type="submission" date="2017-06" db="EMBL/GenBank/DDBJ databases">
        <authorList>
            <person name="Varghese N."/>
            <person name="Submissions S."/>
        </authorList>
    </citation>
    <scope>NUCLEOTIDE SEQUENCE [LARGE SCALE GENOMIC DNA]</scope>
    <source>
        <strain evidence="9">JCM 23211</strain>
    </source>
</reference>
<dbReference type="InterPro" id="IPR011701">
    <property type="entry name" value="MFS"/>
</dbReference>
<evidence type="ECO:0000256" key="1">
    <source>
        <dbReference type="ARBA" id="ARBA00004651"/>
    </source>
</evidence>
<keyword evidence="9" id="KW-1185">Reference proteome</keyword>
<dbReference type="InterPro" id="IPR020846">
    <property type="entry name" value="MFS_dom"/>
</dbReference>
<feature type="transmembrane region" description="Helical" evidence="6">
    <location>
        <begin position="97"/>
        <end position="118"/>
    </location>
</feature>
<evidence type="ECO:0000256" key="5">
    <source>
        <dbReference type="ARBA" id="ARBA00023136"/>
    </source>
</evidence>
<dbReference type="Pfam" id="PF07690">
    <property type="entry name" value="MFS_1"/>
    <property type="match status" value="1"/>
</dbReference>
<evidence type="ECO:0000259" key="7">
    <source>
        <dbReference type="PROSITE" id="PS50850"/>
    </source>
</evidence>
<feature type="domain" description="Major facilitator superfamily (MFS) profile" evidence="7">
    <location>
        <begin position="1"/>
        <end position="314"/>
    </location>
</feature>
<comment type="subcellular location">
    <subcellularLocation>
        <location evidence="1">Cell membrane</location>
        <topology evidence="1">Multi-pass membrane protein</topology>
    </subcellularLocation>
</comment>
<dbReference type="InterPro" id="IPR036259">
    <property type="entry name" value="MFS_trans_sf"/>
</dbReference>
<accession>A0A239N203</accession>
<dbReference type="SUPFAM" id="SSF103473">
    <property type="entry name" value="MFS general substrate transporter"/>
    <property type="match status" value="1"/>
</dbReference>
<dbReference type="AlphaFoldDB" id="A0A239N203"/>
<sequence>MNGPGWRIVLSYQTILVQASWSGVRLMVGYRALALGADPLFLGLLASCFALPAFLCALAAGRLSDRIGGPVVALAGMIAAAVGTLGAFAFAHQWTVLAAASCIGLGHMLIMVGQQTFVANVSASGSSDAAFGTLTAAASIGQLVGPPLVTAVASLTASSDEPGPNTTAGLIVCVVLVAFALPSHIPLHRTDRSLTALPPSESQPTGTWALLKTPDLWRSLVVSGAVLVSVDLMYTFVPLWAIEQDVNPTMVGLLLALRALVSVVSRFGLTRLVARFGRKFLILGSIAAAVAALIALPFVGAWGAVLVMIEPSWI</sequence>
<feature type="transmembrane region" description="Helical" evidence="6">
    <location>
        <begin position="130"/>
        <end position="155"/>
    </location>
</feature>
<dbReference type="EMBL" id="FZOW01000027">
    <property type="protein sequence ID" value="SNT48472.1"/>
    <property type="molecule type" value="Genomic_DNA"/>
</dbReference>
<evidence type="ECO:0000256" key="3">
    <source>
        <dbReference type="ARBA" id="ARBA00022692"/>
    </source>
</evidence>
<dbReference type="Proteomes" id="UP000198327">
    <property type="component" value="Unassembled WGS sequence"/>
</dbReference>
<keyword evidence="2" id="KW-1003">Cell membrane</keyword>
<feature type="transmembrane region" description="Helical" evidence="6">
    <location>
        <begin position="71"/>
        <end position="91"/>
    </location>
</feature>
<dbReference type="Gene3D" id="1.20.1250.20">
    <property type="entry name" value="MFS general substrate transporter like domains"/>
    <property type="match status" value="2"/>
</dbReference>
<evidence type="ECO:0000256" key="2">
    <source>
        <dbReference type="ARBA" id="ARBA00022475"/>
    </source>
</evidence>
<dbReference type="GO" id="GO:0005886">
    <property type="term" value="C:plasma membrane"/>
    <property type="evidence" value="ECO:0007669"/>
    <property type="project" value="UniProtKB-SubCell"/>
</dbReference>
<feature type="transmembrane region" description="Helical" evidence="6">
    <location>
        <begin position="40"/>
        <end position="59"/>
    </location>
</feature>
<evidence type="ECO:0000256" key="4">
    <source>
        <dbReference type="ARBA" id="ARBA00022989"/>
    </source>
</evidence>
<feature type="transmembrane region" description="Helical" evidence="6">
    <location>
        <begin position="281"/>
        <end position="309"/>
    </location>
</feature>
<feature type="transmembrane region" description="Helical" evidence="6">
    <location>
        <begin position="167"/>
        <end position="187"/>
    </location>
</feature>
<dbReference type="GO" id="GO:0022857">
    <property type="term" value="F:transmembrane transporter activity"/>
    <property type="evidence" value="ECO:0007669"/>
    <property type="project" value="InterPro"/>
</dbReference>
<evidence type="ECO:0000313" key="9">
    <source>
        <dbReference type="Proteomes" id="UP000198327"/>
    </source>
</evidence>
<dbReference type="PANTHER" id="PTHR43124">
    <property type="entry name" value="PURINE EFFLUX PUMP PBUE"/>
    <property type="match status" value="1"/>
</dbReference>
<organism evidence="8 9">
    <name type="scientific">Rhodococcoides kyotonense</name>
    <dbReference type="NCBI Taxonomy" id="398843"/>
    <lineage>
        <taxon>Bacteria</taxon>
        <taxon>Bacillati</taxon>
        <taxon>Actinomycetota</taxon>
        <taxon>Actinomycetes</taxon>
        <taxon>Mycobacteriales</taxon>
        <taxon>Nocardiaceae</taxon>
        <taxon>Rhodococcoides</taxon>
    </lineage>
</organism>
<proteinExistence type="predicted"/>
<keyword evidence="4 6" id="KW-1133">Transmembrane helix</keyword>
<gene>
    <name evidence="8" type="ORF">SAMN05421642_1271</name>
</gene>
<keyword evidence="5 6" id="KW-0472">Membrane</keyword>
<dbReference type="RefSeq" id="WP_176444524.1">
    <property type="nucleotide sequence ID" value="NZ_FZOW01000027.1"/>
</dbReference>
<feature type="transmembrane region" description="Helical" evidence="6">
    <location>
        <begin position="248"/>
        <end position="269"/>
    </location>
</feature>
<evidence type="ECO:0000256" key="6">
    <source>
        <dbReference type="SAM" id="Phobius"/>
    </source>
</evidence>
<dbReference type="PROSITE" id="PS50850">
    <property type="entry name" value="MFS"/>
    <property type="match status" value="1"/>
</dbReference>
<keyword evidence="3 6" id="KW-0812">Transmembrane</keyword>
<dbReference type="InterPro" id="IPR050189">
    <property type="entry name" value="MFS_Efflux_Transporters"/>
</dbReference>
<protein>
    <submittedName>
        <fullName evidence="8">Major Facilitator Superfamily protein</fullName>
    </submittedName>
</protein>
<name>A0A239N203_9NOCA</name>